<sequence>KRTFNTWRGGNHRLHPGDGDDTTDLETTPQILAAGQRPERHGVEGSFKATSRQLQGDFKATSICSAGDCGSFSLQKGQRGRRNKAGAVGQRLGMWVLGFTGLKKMRKEEICRG</sequence>
<comment type="caution">
    <text evidence="2">The sequence shown here is derived from an EMBL/GenBank/DDBJ whole genome shotgun (WGS) entry which is preliminary data.</text>
</comment>
<accession>A0ABU6V0C3</accession>
<organism evidence="2 3">
    <name type="scientific">Stylosanthes scabra</name>
    <dbReference type="NCBI Taxonomy" id="79078"/>
    <lineage>
        <taxon>Eukaryota</taxon>
        <taxon>Viridiplantae</taxon>
        <taxon>Streptophyta</taxon>
        <taxon>Embryophyta</taxon>
        <taxon>Tracheophyta</taxon>
        <taxon>Spermatophyta</taxon>
        <taxon>Magnoliopsida</taxon>
        <taxon>eudicotyledons</taxon>
        <taxon>Gunneridae</taxon>
        <taxon>Pentapetalae</taxon>
        <taxon>rosids</taxon>
        <taxon>fabids</taxon>
        <taxon>Fabales</taxon>
        <taxon>Fabaceae</taxon>
        <taxon>Papilionoideae</taxon>
        <taxon>50 kb inversion clade</taxon>
        <taxon>dalbergioids sensu lato</taxon>
        <taxon>Dalbergieae</taxon>
        <taxon>Pterocarpus clade</taxon>
        <taxon>Stylosanthes</taxon>
    </lineage>
</organism>
<evidence type="ECO:0000313" key="2">
    <source>
        <dbReference type="EMBL" id="MED6165303.1"/>
    </source>
</evidence>
<protein>
    <submittedName>
        <fullName evidence="2">Uncharacterized protein</fullName>
    </submittedName>
</protein>
<gene>
    <name evidence="2" type="ORF">PIB30_098332</name>
</gene>
<proteinExistence type="predicted"/>
<dbReference type="Proteomes" id="UP001341840">
    <property type="component" value="Unassembled WGS sequence"/>
</dbReference>
<name>A0ABU6V0C3_9FABA</name>
<feature type="non-terminal residue" evidence="2">
    <location>
        <position position="1"/>
    </location>
</feature>
<keyword evidence="3" id="KW-1185">Reference proteome</keyword>
<evidence type="ECO:0000256" key="1">
    <source>
        <dbReference type="SAM" id="MobiDB-lite"/>
    </source>
</evidence>
<dbReference type="EMBL" id="JASCZI010123332">
    <property type="protein sequence ID" value="MED6165303.1"/>
    <property type="molecule type" value="Genomic_DNA"/>
</dbReference>
<evidence type="ECO:0000313" key="3">
    <source>
        <dbReference type="Proteomes" id="UP001341840"/>
    </source>
</evidence>
<feature type="region of interest" description="Disordered" evidence="1">
    <location>
        <begin position="1"/>
        <end position="25"/>
    </location>
</feature>
<reference evidence="2 3" key="1">
    <citation type="journal article" date="2023" name="Plants (Basel)">
        <title>Bridging the Gap: Combining Genomics and Transcriptomics Approaches to Understand Stylosanthes scabra, an Orphan Legume from the Brazilian Caatinga.</title>
        <authorList>
            <person name="Ferreira-Neto J.R.C."/>
            <person name="da Silva M.D."/>
            <person name="Binneck E."/>
            <person name="de Melo N.F."/>
            <person name="da Silva R.H."/>
            <person name="de Melo A.L.T.M."/>
            <person name="Pandolfi V."/>
            <person name="Bustamante F.O."/>
            <person name="Brasileiro-Vidal A.C."/>
            <person name="Benko-Iseppon A.M."/>
        </authorList>
    </citation>
    <scope>NUCLEOTIDE SEQUENCE [LARGE SCALE GENOMIC DNA]</scope>
    <source>
        <tissue evidence="2">Leaves</tissue>
    </source>
</reference>